<dbReference type="RefSeq" id="WP_059625458.1">
    <property type="nucleotide sequence ID" value="NZ_LOXP01000090.1"/>
</dbReference>
<dbReference type="Gene3D" id="3.10.450.50">
    <property type="match status" value="1"/>
</dbReference>
<dbReference type="EMBL" id="LPDO01000094">
    <property type="protein sequence ID" value="KVT50675.1"/>
    <property type="molecule type" value="Genomic_DNA"/>
</dbReference>
<sequence length="132" mass="15712">MNEKYTLEQIREVWLNAYFNGETDWLAYLEAPLFFVKRNGELISKSEQIEFIERSRAKFPSKRANVVEFGETVAEMKKHDHWATVSGSAWIKRNGEIVSQCDFFELWLMVENRWQIATLCIEDIDRTQETQR</sequence>
<evidence type="ECO:0008006" key="3">
    <source>
        <dbReference type="Google" id="ProtNLM"/>
    </source>
</evidence>
<protein>
    <recommendedName>
        <fullName evidence="3">DUF4440 domain-containing protein</fullName>
    </recommendedName>
</protein>
<evidence type="ECO:0000313" key="2">
    <source>
        <dbReference type="Proteomes" id="UP000056732"/>
    </source>
</evidence>
<comment type="caution">
    <text evidence="1">The sequence shown here is derived from an EMBL/GenBank/DDBJ whole genome shotgun (WGS) entry which is preliminary data.</text>
</comment>
<reference evidence="1 2" key="1">
    <citation type="submission" date="2015-11" db="EMBL/GenBank/DDBJ databases">
        <title>Expanding the genomic diversity of Burkholderia species for the development of highly accurate diagnostics.</title>
        <authorList>
            <person name="Sahl J."/>
            <person name="Keim P."/>
            <person name="Wagner D."/>
        </authorList>
    </citation>
    <scope>NUCLEOTIDE SEQUENCE [LARGE SCALE GENOMIC DNA]</scope>
    <source>
        <strain evidence="1 2">MSMB1137WGS</strain>
    </source>
</reference>
<accession>A0AAW3NFS5</accession>
<name>A0AAW3NFS5_9BURK</name>
<gene>
    <name evidence="1" type="ORF">WK53_09270</name>
</gene>
<organism evidence="1 2">
    <name type="scientific">Burkholderia ubonensis</name>
    <dbReference type="NCBI Taxonomy" id="101571"/>
    <lineage>
        <taxon>Bacteria</taxon>
        <taxon>Pseudomonadati</taxon>
        <taxon>Pseudomonadota</taxon>
        <taxon>Betaproteobacteria</taxon>
        <taxon>Burkholderiales</taxon>
        <taxon>Burkholderiaceae</taxon>
        <taxon>Burkholderia</taxon>
        <taxon>Burkholderia cepacia complex</taxon>
    </lineage>
</organism>
<evidence type="ECO:0000313" key="1">
    <source>
        <dbReference type="EMBL" id="KVT50675.1"/>
    </source>
</evidence>
<proteinExistence type="predicted"/>
<dbReference type="Proteomes" id="UP000056732">
    <property type="component" value="Unassembled WGS sequence"/>
</dbReference>
<dbReference type="AlphaFoldDB" id="A0AAW3NFS5"/>